<accession>A0A0M8ZQR0</accession>
<proteinExistence type="predicted"/>
<evidence type="ECO:0000313" key="1">
    <source>
        <dbReference type="EMBL" id="KOX69017.1"/>
    </source>
</evidence>
<name>A0A0M8ZQR0_9HYME</name>
<protein>
    <submittedName>
        <fullName evidence="1">Uncharacterized protein</fullName>
    </submittedName>
</protein>
<dbReference type="Proteomes" id="UP000053105">
    <property type="component" value="Unassembled WGS sequence"/>
</dbReference>
<reference evidence="1 2" key="1">
    <citation type="submission" date="2015-07" db="EMBL/GenBank/DDBJ databases">
        <title>The genome of Melipona quadrifasciata.</title>
        <authorList>
            <person name="Pan H."/>
            <person name="Kapheim K."/>
        </authorList>
    </citation>
    <scope>NUCLEOTIDE SEQUENCE [LARGE SCALE GENOMIC DNA]</scope>
    <source>
        <strain evidence="1">0111107301</strain>
        <tissue evidence="1">Whole body</tissue>
    </source>
</reference>
<dbReference type="AlphaFoldDB" id="A0A0M8ZQR0"/>
<keyword evidence="2" id="KW-1185">Reference proteome</keyword>
<sequence length="51" mass="6341">MFHLSEWLDFCTPSRCLRKEVERKEREQGDRKEKKKRETYERAIVRPVCQD</sequence>
<organism evidence="1 2">
    <name type="scientific">Melipona quadrifasciata</name>
    <dbReference type="NCBI Taxonomy" id="166423"/>
    <lineage>
        <taxon>Eukaryota</taxon>
        <taxon>Metazoa</taxon>
        <taxon>Ecdysozoa</taxon>
        <taxon>Arthropoda</taxon>
        <taxon>Hexapoda</taxon>
        <taxon>Insecta</taxon>
        <taxon>Pterygota</taxon>
        <taxon>Neoptera</taxon>
        <taxon>Endopterygota</taxon>
        <taxon>Hymenoptera</taxon>
        <taxon>Apocrita</taxon>
        <taxon>Aculeata</taxon>
        <taxon>Apoidea</taxon>
        <taxon>Anthophila</taxon>
        <taxon>Apidae</taxon>
        <taxon>Melipona</taxon>
    </lineage>
</organism>
<dbReference type="EMBL" id="KQ435908">
    <property type="protein sequence ID" value="KOX69017.1"/>
    <property type="molecule type" value="Genomic_DNA"/>
</dbReference>
<evidence type="ECO:0000313" key="2">
    <source>
        <dbReference type="Proteomes" id="UP000053105"/>
    </source>
</evidence>
<gene>
    <name evidence="1" type="ORF">WN51_06769</name>
</gene>